<comment type="caution">
    <text evidence="1">The sequence shown here is derived from an EMBL/GenBank/DDBJ whole genome shotgun (WGS) entry which is preliminary data.</text>
</comment>
<evidence type="ECO:0000313" key="2">
    <source>
        <dbReference type="Proteomes" id="UP000552241"/>
    </source>
</evidence>
<dbReference type="Proteomes" id="UP000552241">
    <property type="component" value="Unassembled WGS sequence"/>
</dbReference>
<dbReference type="AlphaFoldDB" id="A0A838ZLW8"/>
<reference evidence="1 2" key="1">
    <citation type="submission" date="2020-07" db="EMBL/GenBank/DDBJ databases">
        <title>Moheibacter lacus sp. nov., a member of the family Flavobacteriaceae isolated from freshwater lake sediment.</title>
        <authorList>
            <person name="Liu Y."/>
        </authorList>
    </citation>
    <scope>NUCLEOTIDE SEQUENCE [LARGE SCALE GENOMIC DNA]</scope>
    <source>
        <strain evidence="1 2">BDHS18</strain>
    </source>
</reference>
<sequence>MQLKFKTLFTYLFLSVWLINCSGDDAPIIIDDDDDPIEVSPVVYEINADPHPKLSDYNFFKSPMSDQDPVYGVLPFQPASQLFTDYAKKERFVWMPENSSASIGQDNEPINFPVGTILIKSFYYENVIPGNTKKIIETRLMIMKSEGWIFANYVWNEEQTEAFLSEDLIFVPISWMHNGVQRDIQYQIPSSSQCFMCHYNSGANHPLGPKPQNLNFAIQYEDGQMNQLQKLKEFGYISNEVPANINSIVDYNDASQSLDMRARSYFEINCGHCHKDQGYAEFYPLRLNYTPTPDYQAMGFCVEPNLGGHPEIPDGVHHVVFPGNHEKSVLYYRMISVDDSFKMPVVGRTIVHEESVTLITNWINSFEEDCF</sequence>
<dbReference type="RefSeq" id="WP_182043047.1">
    <property type="nucleotide sequence ID" value="NZ_JACDZE010000001.1"/>
</dbReference>
<gene>
    <name evidence="1" type="ORF">HU137_06895</name>
</gene>
<protein>
    <submittedName>
        <fullName evidence="1">Uncharacterized protein</fullName>
    </submittedName>
</protein>
<accession>A0A838ZLW8</accession>
<organism evidence="1 2">
    <name type="scientific">Moheibacter lacus</name>
    <dbReference type="NCBI Taxonomy" id="2745851"/>
    <lineage>
        <taxon>Bacteria</taxon>
        <taxon>Pseudomonadati</taxon>
        <taxon>Bacteroidota</taxon>
        <taxon>Flavobacteriia</taxon>
        <taxon>Flavobacteriales</taxon>
        <taxon>Weeksellaceae</taxon>
        <taxon>Moheibacter</taxon>
    </lineage>
</organism>
<evidence type="ECO:0000313" key="1">
    <source>
        <dbReference type="EMBL" id="MBA5629494.1"/>
    </source>
</evidence>
<proteinExistence type="predicted"/>
<keyword evidence="2" id="KW-1185">Reference proteome</keyword>
<name>A0A838ZLW8_9FLAO</name>
<dbReference type="EMBL" id="JACDZE010000001">
    <property type="protein sequence ID" value="MBA5629494.1"/>
    <property type="molecule type" value="Genomic_DNA"/>
</dbReference>